<feature type="domain" description="EF-hand" evidence="8">
    <location>
        <begin position="188"/>
        <end position="223"/>
    </location>
</feature>
<gene>
    <name evidence="10" type="ORF">A3Q56_04512</name>
</gene>
<dbReference type="PROSITE" id="PS51914">
    <property type="entry name" value="MRH"/>
    <property type="match status" value="1"/>
</dbReference>
<evidence type="ECO:0000313" key="10">
    <source>
        <dbReference type="EMBL" id="OAF67755.1"/>
    </source>
</evidence>
<comment type="caution">
    <text evidence="10">The sequence shown here is derived from an EMBL/GenBank/DDBJ whole genome shotgun (WGS) entry which is preliminary data.</text>
</comment>
<dbReference type="GO" id="GO:0005509">
    <property type="term" value="F:calcium ion binding"/>
    <property type="evidence" value="ECO:0007669"/>
    <property type="project" value="InterPro"/>
</dbReference>
<feature type="coiled-coil region" evidence="5">
    <location>
        <begin position="323"/>
        <end position="350"/>
    </location>
</feature>
<evidence type="ECO:0000259" key="8">
    <source>
        <dbReference type="PROSITE" id="PS50222"/>
    </source>
</evidence>
<organism evidence="10 11">
    <name type="scientific">Intoshia linei</name>
    <dbReference type="NCBI Taxonomy" id="1819745"/>
    <lineage>
        <taxon>Eukaryota</taxon>
        <taxon>Metazoa</taxon>
        <taxon>Spiralia</taxon>
        <taxon>Lophotrochozoa</taxon>
        <taxon>Mesozoa</taxon>
        <taxon>Orthonectida</taxon>
        <taxon>Rhopaluridae</taxon>
        <taxon>Intoshia</taxon>
    </lineage>
</organism>
<dbReference type="SUPFAM" id="SSF57424">
    <property type="entry name" value="LDL receptor-like module"/>
    <property type="match status" value="1"/>
</dbReference>
<evidence type="ECO:0000256" key="7">
    <source>
        <dbReference type="SAM" id="SignalP"/>
    </source>
</evidence>
<dbReference type="OrthoDB" id="28322at2759"/>
<dbReference type="InterPro" id="IPR002048">
    <property type="entry name" value="EF_hand_dom"/>
</dbReference>
<evidence type="ECO:0000256" key="3">
    <source>
        <dbReference type="ARBA" id="ARBA00022824"/>
    </source>
</evidence>
<dbReference type="PROSITE" id="PS00018">
    <property type="entry name" value="EF_HAND_1"/>
    <property type="match status" value="1"/>
</dbReference>
<name>A0A177B0H6_9BILA</name>
<dbReference type="InterPro" id="IPR036055">
    <property type="entry name" value="LDL_receptor-like_sf"/>
</dbReference>
<dbReference type="Proteomes" id="UP000078046">
    <property type="component" value="Unassembled WGS sequence"/>
</dbReference>
<dbReference type="InterPro" id="IPR002172">
    <property type="entry name" value="LDrepeatLR_classA_rpt"/>
</dbReference>
<evidence type="ECO:0000256" key="6">
    <source>
        <dbReference type="SAM" id="MobiDB-lite"/>
    </source>
</evidence>
<dbReference type="AlphaFoldDB" id="A0A177B0H6"/>
<dbReference type="InterPro" id="IPR039794">
    <property type="entry name" value="Gtb1-like"/>
</dbReference>
<keyword evidence="3" id="KW-0256">Endoplasmic reticulum</keyword>
<dbReference type="GO" id="GO:0017177">
    <property type="term" value="C:glucosidase II complex"/>
    <property type="evidence" value="ECO:0007669"/>
    <property type="project" value="TreeGrafter"/>
</dbReference>
<evidence type="ECO:0000256" key="2">
    <source>
        <dbReference type="ARBA" id="ARBA00022729"/>
    </source>
</evidence>
<sequence>MYFALIFAIVLFSSQGSADDDFLCSDGKEIPISWVNDDYCDCSRGEDESRTSACENSMFACDNKPMPTKQIMSKYVDDLVCDCCDGSDEILHKKCPNTCEQEFQVEKAKQKYIYDKHVNGNRVYESLIIDAENIMNEKKVLLNENEIELNLLSDQFSHIEVLKQEKESIESLEIKKFEKELEDIKTMEEIEKCSNEYLLIDTDNNGILSIPELSQYFKIQNMATMDSIIEKLNIQIDYSTMSNFLDNGNELCHLFINFNLEFLENNEANFSDEENKISQETTVDSDEDSENDYIYDSSSPQDGDKVLDFDQVDKHEVNYPPHLTTLKEETNELRSKHSELKLKIDNTQKKIDSINNFFKYIGINHVFASLFDDCIEFSDNNYYTYKICYFQKVNQISKQDQSSVNLGSFQDIVDLNDSKKIIFKKGDSCWNGIERSAEINISCNSQAKILSVREPSMCFYEIVMESPTVCNTVPFKHDEL</sequence>
<reference evidence="10 11" key="1">
    <citation type="submission" date="2016-04" db="EMBL/GenBank/DDBJ databases">
        <title>The genome of Intoshia linei affirms orthonectids as highly simplified spiralians.</title>
        <authorList>
            <person name="Mikhailov K.V."/>
            <person name="Slusarev G.S."/>
            <person name="Nikitin M.A."/>
            <person name="Logacheva M.D."/>
            <person name="Penin A."/>
            <person name="Aleoshin V."/>
            <person name="Panchin Y.V."/>
        </authorList>
    </citation>
    <scope>NUCLEOTIDE SEQUENCE [LARGE SCALE GENOMIC DNA]</scope>
    <source>
        <strain evidence="10">Intl2013</strain>
        <tissue evidence="10">Whole animal</tissue>
    </source>
</reference>
<dbReference type="Pfam" id="PF12999">
    <property type="entry name" value="PRKCSH-like"/>
    <property type="match status" value="1"/>
</dbReference>
<evidence type="ECO:0000259" key="9">
    <source>
        <dbReference type="PROSITE" id="PS51914"/>
    </source>
</evidence>
<keyword evidence="2 7" id="KW-0732">Signal</keyword>
<dbReference type="InterPro" id="IPR009011">
    <property type="entry name" value="Man6P_isomerase_rcpt-bd_dom_sf"/>
</dbReference>
<dbReference type="InterPro" id="IPR028146">
    <property type="entry name" value="PRKCSH_N"/>
</dbReference>
<keyword evidence="4" id="KW-1015">Disulfide bond</keyword>
<evidence type="ECO:0000256" key="4">
    <source>
        <dbReference type="ARBA" id="ARBA00023157"/>
    </source>
</evidence>
<dbReference type="PANTHER" id="PTHR12630">
    <property type="entry name" value="N-LINKED OLIGOSACCHARIDE PROCESSING"/>
    <property type="match status" value="1"/>
</dbReference>
<feature type="domain" description="MRH" evidence="9">
    <location>
        <begin position="372"/>
        <end position="472"/>
    </location>
</feature>
<dbReference type="SUPFAM" id="SSF50911">
    <property type="entry name" value="Mannose 6-phosphate receptor domain"/>
    <property type="match status" value="1"/>
</dbReference>
<evidence type="ECO:0000256" key="5">
    <source>
        <dbReference type="SAM" id="Coils"/>
    </source>
</evidence>
<feature type="chain" id="PRO_5008056814" description="Glucosidase 2 subunit beta" evidence="7">
    <location>
        <begin position="19"/>
        <end position="480"/>
    </location>
</feature>
<dbReference type="Gene3D" id="2.70.130.10">
    <property type="entry name" value="Mannose-6-phosphate receptor binding domain"/>
    <property type="match status" value="1"/>
</dbReference>
<dbReference type="EMBL" id="LWCA01000583">
    <property type="protein sequence ID" value="OAF67755.1"/>
    <property type="molecule type" value="Genomic_DNA"/>
</dbReference>
<evidence type="ECO:0000256" key="1">
    <source>
        <dbReference type="ARBA" id="ARBA00022387"/>
    </source>
</evidence>
<dbReference type="InterPro" id="IPR036607">
    <property type="entry name" value="PRKCSH"/>
</dbReference>
<protein>
    <recommendedName>
        <fullName evidence="1">Glucosidase 2 subunit beta</fullName>
    </recommendedName>
</protein>
<feature type="signal peptide" evidence="7">
    <location>
        <begin position="1"/>
        <end position="18"/>
    </location>
</feature>
<feature type="compositionally biased region" description="Acidic residues" evidence="6">
    <location>
        <begin position="283"/>
        <end position="293"/>
    </location>
</feature>
<dbReference type="PROSITE" id="PS50222">
    <property type="entry name" value="EF_HAND_2"/>
    <property type="match status" value="1"/>
</dbReference>
<keyword evidence="5" id="KW-0175">Coiled coil</keyword>
<dbReference type="CDD" id="cd00112">
    <property type="entry name" value="LDLa"/>
    <property type="match status" value="1"/>
</dbReference>
<feature type="region of interest" description="Disordered" evidence="6">
    <location>
        <begin position="271"/>
        <end position="299"/>
    </location>
</feature>
<keyword evidence="11" id="KW-1185">Reference proteome</keyword>
<dbReference type="GO" id="GO:0006491">
    <property type="term" value="P:N-glycan processing"/>
    <property type="evidence" value="ECO:0007669"/>
    <property type="project" value="TreeGrafter"/>
</dbReference>
<dbReference type="PANTHER" id="PTHR12630:SF1">
    <property type="entry name" value="GLUCOSIDASE 2 SUBUNIT BETA"/>
    <property type="match status" value="1"/>
</dbReference>
<evidence type="ECO:0000313" key="11">
    <source>
        <dbReference type="Proteomes" id="UP000078046"/>
    </source>
</evidence>
<dbReference type="Pfam" id="PF13015">
    <property type="entry name" value="PRKCSH_1"/>
    <property type="match status" value="1"/>
</dbReference>
<feature type="coiled-coil region" evidence="5">
    <location>
        <begin position="124"/>
        <end position="182"/>
    </location>
</feature>
<dbReference type="InterPro" id="IPR044865">
    <property type="entry name" value="MRH_dom"/>
</dbReference>
<accession>A0A177B0H6</accession>
<dbReference type="InterPro" id="IPR018247">
    <property type="entry name" value="EF_Hand_1_Ca_BS"/>
</dbReference>
<proteinExistence type="predicted"/>